<dbReference type="PANTHER" id="PTHR21661">
    <property type="entry name" value="EPOXIDE HYDROLASE 1-RELATED"/>
    <property type="match status" value="1"/>
</dbReference>
<accession>A0A9W6I7C6</accession>
<sequence>MKPFRIDIPQADLDDLRRRIADTRWPDELGETGWERGVPLGYLRELAEYWRTDYDWRAAEALLNRHPQFTTAIDGANVHFMHVRSPEPDALALLVTHGWPGSFAEFLDVVGPLTDPRAHGGDPADAFHLVVPSIPGYGFSTPLRETGWNVPRIARAWAGLMRRLGYGRYVAQGGDAGSVISLELGRTDPGHVAGVHVNMLMTFPSGERGELDDLSESDQARLARLARFDTELSGYMKIMATRPQTLSYALTDSPVGQLAWIVEKFREWTDSAKVPEDAIDRDRLLTVVTIYWLTATAGSSAHFYYEGAQDVRLAASGVRPPAITVPVGVAVFPHDIFVPLRRLADRDIPTITHWTEFGRGGHFAAMEQPALLVDDIRAFARSLR</sequence>
<dbReference type="Proteomes" id="UP001143474">
    <property type="component" value="Unassembled WGS sequence"/>
</dbReference>
<dbReference type="Gene3D" id="3.40.50.1820">
    <property type="entry name" value="alpha/beta hydrolase"/>
    <property type="match status" value="1"/>
</dbReference>
<organism evidence="6 7">
    <name type="scientific">Streptosporangium carneum</name>
    <dbReference type="NCBI Taxonomy" id="47481"/>
    <lineage>
        <taxon>Bacteria</taxon>
        <taxon>Bacillati</taxon>
        <taxon>Actinomycetota</taxon>
        <taxon>Actinomycetes</taxon>
        <taxon>Streptosporangiales</taxon>
        <taxon>Streptosporangiaceae</taxon>
        <taxon>Streptosporangium</taxon>
    </lineage>
</organism>
<dbReference type="GO" id="GO:0097176">
    <property type="term" value="P:epoxide metabolic process"/>
    <property type="evidence" value="ECO:0007669"/>
    <property type="project" value="TreeGrafter"/>
</dbReference>
<reference evidence="6" key="2">
    <citation type="submission" date="2023-01" db="EMBL/GenBank/DDBJ databases">
        <authorList>
            <person name="Sun Q."/>
            <person name="Evtushenko L."/>
        </authorList>
    </citation>
    <scope>NUCLEOTIDE SEQUENCE</scope>
    <source>
        <strain evidence="6">VKM Ac-2007</strain>
    </source>
</reference>
<comment type="similarity">
    <text evidence="1">Belongs to the peptidase S33 family.</text>
</comment>
<dbReference type="EMBL" id="BSEV01000015">
    <property type="protein sequence ID" value="GLK12274.1"/>
    <property type="molecule type" value="Genomic_DNA"/>
</dbReference>
<evidence type="ECO:0000256" key="2">
    <source>
        <dbReference type="ARBA" id="ARBA00022797"/>
    </source>
</evidence>
<evidence type="ECO:0000313" key="7">
    <source>
        <dbReference type="Proteomes" id="UP001143474"/>
    </source>
</evidence>
<dbReference type="GO" id="GO:0004301">
    <property type="term" value="F:epoxide hydrolase activity"/>
    <property type="evidence" value="ECO:0007669"/>
    <property type="project" value="TreeGrafter"/>
</dbReference>
<dbReference type="PIRSF" id="PIRSF001112">
    <property type="entry name" value="Epoxide_hydrolase"/>
    <property type="match status" value="1"/>
</dbReference>
<dbReference type="PRINTS" id="PR00412">
    <property type="entry name" value="EPOXHYDRLASE"/>
</dbReference>
<feature type="active site" description="Proton acceptor" evidence="4">
    <location>
        <position position="362"/>
    </location>
</feature>
<dbReference type="RefSeq" id="WP_271220609.1">
    <property type="nucleotide sequence ID" value="NZ_BAAAVD010000004.1"/>
</dbReference>
<dbReference type="InterPro" id="IPR016292">
    <property type="entry name" value="Epoxide_hydrolase"/>
</dbReference>
<dbReference type="AlphaFoldDB" id="A0A9W6I7C6"/>
<evidence type="ECO:0000256" key="1">
    <source>
        <dbReference type="ARBA" id="ARBA00010088"/>
    </source>
</evidence>
<keyword evidence="3 6" id="KW-0378">Hydrolase</keyword>
<protein>
    <submittedName>
        <fullName evidence="6">Microsomal epoxide hydrolase</fullName>
    </submittedName>
</protein>
<dbReference type="InterPro" id="IPR000639">
    <property type="entry name" value="Epox_hydrolase-like"/>
</dbReference>
<keyword evidence="2" id="KW-0058">Aromatic hydrocarbons catabolism</keyword>
<name>A0A9W6I7C6_9ACTN</name>
<feature type="active site" description="Proton donor" evidence="4">
    <location>
        <position position="304"/>
    </location>
</feature>
<proteinExistence type="inferred from homology"/>
<dbReference type="PANTHER" id="PTHR21661:SF35">
    <property type="entry name" value="EPOXIDE HYDROLASE"/>
    <property type="match status" value="1"/>
</dbReference>
<feature type="active site" description="Nucleophile" evidence="4">
    <location>
        <position position="175"/>
    </location>
</feature>
<evidence type="ECO:0000256" key="4">
    <source>
        <dbReference type="PIRSR" id="PIRSR001112-1"/>
    </source>
</evidence>
<evidence type="ECO:0000313" key="6">
    <source>
        <dbReference type="EMBL" id="GLK12274.1"/>
    </source>
</evidence>
<reference evidence="6" key="1">
    <citation type="journal article" date="2014" name="Int. J. Syst. Evol. Microbiol.">
        <title>Complete genome sequence of Corynebacterium casei LMG S-19264T (=DSM 44701T), isolated from a smear-ripened cheese.</title>
        <authorList>
            <consortium name="US DOE Joint Genome Institute (JGI-PGF)"/>
            <person name="Walter F."/>
            <person name="Albersmeier A."/>
            <person name="Kalinowski J."/>
            <person name="Ruckert C."/>
        </authorList>
    </citation>
    <scope>NUCLEOTIDE SEQUENCE</scope>
    <source>
        <strain evidence="6">VKM Ac-2007</strain>
    </source>
</reference>
<keyword evidence="7" id="KW-1185">Reference proteome</keyword>
<evidence type="ECO:0000256" key="3">
    <source>
        <dbReference type="ARBA" id="ARBA00022801"/>
    </source>
</evidence>
<dbReference type="InterPro" id="IPR010497">
    <property type="entry name" value="Epoxide_hydro_N"/>
</dbReference>
<dbReference type="Pfam" id="PF06441">
    <property type="entry name" value="EHN"/>
    <property type="match status" value="1"/>
</dbReference>
<dbReference type="SUPFAM" id="SSF53474">
    <property type="entry name" value="alpha/beta-Hydrolases"/>
    <property type="match status" value="1"/>
</dbReference>
<evidence type="ECO:0000259" key="5">
    <source>
        <dbReference type="Pfam" id="PF06441"/>
    </source>
</evidence>
<comment type="caution">
    <text evidence="6">The sequence shown here is derived from an EMBL/GenBank/DDBJ whole genome shotgun (WGS) entry which is preliminary data.</text>
</comment>
<feature type="domain" description="Epoxide hydrolase N-terminal" evidence="5">
    <location>
        <begin position="1"/>
        <end position="106"/>
    </location>
</feature>
<dbReference type="InterPro" id="IPR029058">
    <property type="entry name" value="AB_hydrolase_fold"/>
</dbReference>
<gene>
    <name evidence="6" type="ORF">GCM10017600_56830</name>
</gene>